<feature type="transmembrane region" description="Helical" evidence="8">
    <location>
        <begin position="389"/>
        <end position="408"/>
    </location>
</feature>
<organism evidence="10 11">
    <name type="scientific">Okeanomitos corallinicola TIOX110</name>
    <dbReference type="NCBI Taxonomy" id="3133117"/>
    <lineage>
        <taxon>Bacteria</taxon>
        <taxon>Bacillati</taxon>
        <taxon>Cyanobacteriota</taxon>
        <taxon>Cyanophyceae</taxon>
        <taxon>Nostocales</taxon>
        <taxon>Aphanizomenonaceae</taxon>
        <taxon>Okeanomitos</taxon>
    </lineage>
</organism>
<sequence length="540" mass="61994">MLYKSPLFLNIQRQIIKFPQVSLLVWLIPLLLFNSGENSLMAHDESLYAARARLMFDSGNWVAPWENAHHKTPGFYWLIAIFYRFFGVSEITARIPGMIAGILMTLVVYELGKILLGKRLAYLSVAILSVEFLWLQYSRLVAPDIPTFLLVFTAILCLLKSEKKSQYRLAYGFFIGAMFGFGFLMRSFMIFLPMVALLPYLIGEHRRHHHLTNPMLYVGFLVGLIPTFVWLWFSWLSYGGNSVEQLLQFVVNLGSREQHGNNILFYFWNIPLKSFPWSFFSILGLFLIIRKPISRYQLLLVGFPITLFVEISLFSTRFSHYALGIYPFIAMFASVGLDWLGKIYQSRKSVNFPAHLPRNISYGFGILGLIFFLAGLIALFLDIQNIQKYVILGMTAGLSCLIIPVVWISRDHFHQQYLTASYWIGAWLISAWISIATAGNLGLLSDFNPGFMTFFRQESIASIIQNHPINFVRWASKYAELIYFYTPISGQNVNEISELPALSYAWIYTPNAGELNQKYHVIGSIKDYQLIQILPPINKS</sequence>
<keyword evidence="11" id="KW-1185">Reference proteome</keyword>
<keyword evidence="5 8" id="KW-0812">Transmembrane</keyword>
<dbReference type="Proteomes" id="UP001483337">
    <property type="component" value="Chromosome"/>
</dbReference>
<feature type="transmembrane region" description="Helical" evidence="8">
    <location>
        <begin position="420"/>
        <end position="444"/>
    </location>
</feature>
<dbReference type="InterPro" id="IPR038731">
    <property type="entry name" value="RgtA/B/C-like"/>
</dbReference>
<keyword evidence="2" id="KW-1003">Cell membrane</keyword>
<evidence type="ECO:0000313" key="11">
    <source>
        <dbReference type="Proteomes" id="UP001483337"/>
    </source>
</evidence>
<feature type="transmembrane region" description="Helical" evidence="8">
    <location>
        <begin position="321"/>
        <end position="340"/>
    </location>
</feature>
<dbReference type="InterPro" id="IPR050297">
    <property type="entry name" value="LipidA_mod_glycosyltrf_83"/>
</dbReference>
<feature type="transmembrane region" description="Helical" evidence="8">
    <location>
        <begin position="75"/>
        <end position="108"/>
    </location>
</feature>
<feature type="transmembrane region" description="Helical" evidence="8">
    <location>
        <begin position="360"/>
        <end position="382"/>
    </location>
</feature>
<evidence type="ECO:0000256" key="5">
    <source>
        <dbReference type="ARBA" id="ARBA00022692"/>
    </source>
</evidence>
<accession>A0ABZ2UQX7</accession>
<evidence type="ECO:0000256" key="2">
    <source>
        <dbReference type="ARBA" id="ARBA00022475"/>
    </source>
</evidence>
<reference evidence="10 11" key="1">
    <citation type="submission" date="2024-04" db="EMBL/GenBank/DDBJ databases">
        <title>Okeanomitos corallinicola gen. &amp; sp. nov. (Nostocales, Cyanobacteria), a new toxic marine heterocyst-forming cyanobacterium from a coral reef.</title>
        <authorList>
            <person name="Li H."/>
            <person name="Li R."/>
            <person name="Kang J."/>
            <person name="Hii K.S."/>
            <person name="Mohamed H.F."/>
            <person name="Xu X."/>
            <person name="Luo Z."/>
        </authorList>
    </citation>
    <scope>NUCLEOTIDE SEQUENCE [LARGE SCALE GENOMIC DNA]</scope>
    <source>
        <strain evidence="10 11">TIOX110</strain>
    </source>
</reference>
<evidence type="ECO:0000259" key="9">
    <source>
        <dbReference type="Pfam" id="PF13231"/>
    </source>
</evidence>
<evidence type="ECO:0000313" key="10">
    <source>
        <dbReference type="EMBL" id="WZB87414.1"/>
    </source>
</evidence>
<feature type="transmembrane region" description="Helical" evidence="8">
    <location>
        <begin position="143"/>
        <end position="159"/>
    </location>
</feature>
<keyword evidence="6 8" id="KW-1133">Transmembrane helix</keyword>
<keyword evidence="3" id="KW-0328">Glycosyltransferase</keyword>
<dbReference type="Pfam" id="PF13231">
    <property type="entry name" value="PMT_2"/>
    <property type="match status" value="1"/>
</dbReference>
<evidence type="ECO:0000256" key="8">
    <source>
        <dbReference type="SAM" id="Phobius"/>
    </source>
</evidence>
<proteinExistence type="predicted"/>
<dbReference type="RefSeq" id="WP_353930327.1">
    <property type="nucleotide sequence ID" value="NZ_CP150886.1"/>
</dbReference>
<protein>
    <submittedName>
        <fullName evidence="10">Glycosyltransferase family 39 protein</fullName>
    </submittedName>
</protein>
<evidence type="ECO:0000256" key="4">
    <source>
        <dbReference type="ARBA" id="ARBA00022679"/>
    </source>
</evidence>
<evidence type="ECO:0000256" key="7">
    <source>
        <dbReference type="ARBA" id="ARBA00023136"/>
    </source>
</evidence>
<feature type="transmembrane region" description="Helical" evidence="8">
    <location>
        <begin position="214"/>
        <end position="233"/>
    </location>
</feature>
<evidence type="ECO:0000256" key="6">
    <source>
        <dbReference type="ARBA" id="ARBA00022989"/>
    </source>
</evidence>
<keyword evidence="7 8" id="KW-0472">Membrane</keyword>
<dbReference type="PANTHER" id="PTHR33908">
    <property type="entry name" value="MANNOSYLTRANSFERASE YKCB-RELATED"/>
    <property type="match status" value="1"/>
</dbReference>
<feature type="transmembrane region" description="Helical" evidence="8">
    <location>
        <begin position="263"/>
        <end position="289"/>
    </location>
</feature>
<evidence type="ECO:0000256" key="3">
    <source>
        <dbReference type="ARBA" id="ARBA00022676"/>
    </source>
</evidence>
<keyword evidence="4" id="KW-0808">Transferase</keyword>
<name>A0ABZ2UQX7_9CYAN</name>
<gene>
    <name evidence="10" type="ORF">WJM97_18865</name>
</gene>
<feature type="transmembrane region" description="Helical" evidence="8">
    <location>
        <begin position="171"/>
        <end position="202"/>
    </location>
</feature>
<evidence type="ECO:0000256" key="1">
    <source>
        <dbReference type="ARBA" id="ARBA00004651"/>
    </source>
</evidence>
<feature type="domain" description="Glycosyltransferase RgtA/B/C/D-like" evidence="9">
    <location>
        <begin position="71"/>
        <end position="232"/>
    </location>
</feature>
<feature type="transmembrane region" description="Helical" evidence="8">
    <location>
        <begin position="295"/>
        <end position="314"/>
    </location>
</feature>
<dbReference type="PANTHER" id="PTHR33908:SF3">
    <property type="entry name" value="UNDECAPRENYL PHOSPHATE-ALPHA-4-AMINO-4-DEOXY-L-ARABINOSE ARABINOSYL TRANSFERASE"/>
    <property type="match status" value="1"/>
</dbReference>
<comment type="subcellular location">
    <subcellularLocation>
        <location evidence="1">Cell membrane</location>
        <topology evidence="1">Multi-pass membrane protein</topology>
    </subcellularLocation>
</comment>
<dbReference type="EMBL" id="CP150886">
    <property type="protein sequence ID" value="WZB87414.1"/>
    <property type="molecule type" value="Genomic_DNA"/>
</dbReference>